<dbReference type="SMART" id="SM00454">
    <property type="entry name" value="SAM"/>
    <property type="match status" value="1"/>
</dbReference>
<feature type="compositionally biased region" description="Pro residues" evidence="17">
    <location>
        <begin position="652"/>
        <end position="664"/>
    </location>
</feature>
<proteinExistence type="predicted"/>
<feature type="region of interest" description="Disordered" evidence="17">
    <location>
        <begin position="1"/>
        <end position="60"/>
    </location>
</feature>
<gene>
    <name evidence="20" type="ORF">KP79_PYT24161</name>
</gene>
<feature type="compositionally biased region" description="Polar residues" evidence="17">
    <location>
        <begin position="1508"/>
        <end position="1517"/>
    </location>
</feature>
<feature type="compositionally biased region" description="Low complexity" evidence="17">
    <location>
        <begin position="1525"/>
        <end position="1550"/>
    </location>
</feature>
<dbReference type="PANTHER" id="PTHR16154:SF6">
    <property type="entry name" value="SPINOPHILIN, ISOFORM J"/>
    <property type="match status" value="1"/>
</dbReference>
<evidence type="ECO:0000259" key="19">
    <source>
        <dbReference type="PROSITE" id="PS50106"/>
    </source>
</evidence>
<feature type="compositionally biased region" description="Low complexity" evidence="17">
    <location>
        <begin position="1477"/>
        <end position="1507"/>
    </location>
</feature>
<keyword evidence="7" id="KW-0770">Synapse</keyword>
<feature type="compositionally biased region" description="Basic and acidic residues" evidence="17">
    <location>
        <begin position="1"/>
        <end position="13"/>
    </location>
</feature>
<dbReference type="GO" id="GO:0007015">
    <property type="term" value="P:actin filament organization"/>
    <property type="evidence" value="ECO:0007669"/>
    <property type="project" value="TreeGrafter"/>
</dbReference>
<feature type="compositionally biased region" description="Acidic residues" evidence="17">
    <location>
        <begin position="1039"/>
        <end position="1077"/>
    </location>
</feature>
<comment type="caution">
    <text evidence="20">The sequence shown here is derived from an EMBL/GenBank/DDBJ whole genome shotgun (WGS) entry which is preliminary data.</text>
</comment>
<dbReference type="InterPro" id="IPR013761">
    <property type="entry name" value="SAM/pointed_sf"/>
</dbReference>
<feature type="compositionally biased region" description="Pro residues" evidence="17">
    <location>
        <begin position="727"/>
        <end position="737"/>
    </location>
</feature>
<dbReference type="STRING" id="6573.A0A210Q9V7"/>
<dbReference type="PROSITE" id="PS50106">
    <property type="entry name" value="PDZ"/>
    <property type="match status" value="1"/>
</dbReference>
<evidence type="ECO:0000259" key="18">
    <source>
        <dbReference type="PROSITE" id="PS50105"/>
    </source>
</evidence>
<feature type="compositionally biased region" description="Polar residues" evidence="17">
    <location>
        <begin position="1090"/>
        <end position="1107"/>
    </location>
</feature>
<feature type="compositionally biased region" description="Polar residues" evidence="17">
    <location>
        <begin position="1312"/>
        <end position="1325"/>
    </location>
</feature>
<name>A0A210Q9V7_MIZYE</name>
<feature type="compositionally biased region" description="Polar residues" evidence="17">
    <location>
        <begin position="464"/>
        <end position="474"/>
    </location>
</feature>
<feature type="compositionally biased region" description="Basic and acidic residues" evidence="17">
    <location>
        <begin position="512"/>
        <end position="527"/>
    </location>
</feature>
<feature type="compositionally biased region" description="Polar residues" evidence="17">
    <location>
        <begin position="1387"/>
        <end position="1396"/>
    </location>
</feature>
<evidence type="ECO:0000256" key="6">
    <source>
        <dbReference type="ARBA" id="ARBA00022902"/>
    </source>
</evidence>
<organism evidence="20 21">
    <name type="scientific">Mizuhopecten yessoensis</name>
    <name type="common">Japanese scallop</name>
    <name type="synonym">Patinopecten yessoensis</name>
    <dbReference type="NCBI Taxonomy" id="6573"/>
    <lineage>
        <taxon>Eukaryota</taxon>
        <taxon>Metazoa</taxon>
        <taxon>Spiralia</taxon>
        <taxon>Lophotrochozoa</taxon>
        <taxon>Mollusca</taxon>
        <taxon>Bivalvia</taxon>
        <taxon>Autobranchia</taxon>
        <taxon>Pteriomorphia</taxon>
        <taxon>Pectinida</taxon>
        <taxon>Pectinoidea</taxon>
        <taxon>Pectinidae</taxon>
        <taxon>Mizuhopecten</taxon>
    </lineage>
</organism>
<dbReference type="InterPro" id="IPR001478">
    <property type="entry name" value="PDZ"/>
</dbReference>
<evidence type="ECO:0000256" key="1">
    <source>
        <dbReference type="ARBA" id="ARBA00004245"/>
    </source>
</evidence>
<feature type="compositionally biased region" description="Pro residues" evidence="17">
    <location>
        <begin position="1466"/>
        <end position="1476"/>
    </location>
</feature>
<dbReference type="GO" id="GO:0019722">
    <property type="term" value="P:calcium-mediated signaling"/>
    <property type="evidence" value="ECO:0007669"/>
    <property type="project" value="TreeGrafter"/>
</dbReference>
<feature type="region of interest" description="Disordered" evidence="17">
    <location>
        <begin position="163"/>
        <end position="252"/>
    </location>
</feature>
<evidence type="ECO:0000256" key="2">
    <source>
        <dbReference type="ARBA" id="ARBA00022473"/>
    </source>
</evidence>
<dbReference type="InterPro" id="IPR040645">
    <property type="entry name" value="Neurabin-1/2_PDZ"/>
</dbReference>
<evidence type="ECO:0000256" key="15">
    <source>
        <dbReference type="ARBA" id="ARBA00082439"/>
    </source>
</evidence>
<feature type="compositionally biased region" description="Basic and acidic residues" evidence="17">
    <location>
        <begin position="223"/>
        <end position="233"/>
    </location>
</feature>
<dbReference type="PANTHER" id="PTHR16154">
    <property type="entry name" value="NEURABIN"/>
    <property type="match status" value="1"/>
</dbReference>
<feature type="compositionally biased region" description="Low complexity" evidence="17">
    <location>
        <begin position="641"/>
        <end position="651"/>
    </location>
</feature>
<feature type="compositionally biased region" description="Low complexity" evidence="17">
    <location>
        <begin position="1332"/>
        <end position="1345"/>
    </location>
</feature>
<dbReference type="FunFam" id="2.30.42.10:FF:000010">
    <property type="entry name" value="Neurabin-1 isoform 1"/>
    <property type="match status" value="1"/>
</dbReference>
<evidence type="ECO:0000256" key="11">
    <source>
        <dbReference type="ARBA" id="ARBA00034103"/>
    </source>
</evidence>
<feature type="compositionally biased region" description="Basic and acidic residues" evidence="17">
    <location>
        <begin position="288"/>
        <end position="324"/>
    </location>
</feature>
<dbReference type="EMBL" id="NEDP02004496">
    <property type="protein sequence ID" value="OWF45495.1"/>
    <property type="molecule type" value="Genomic_DNA"/>
</dbReference>
<keyword evidence="10" id="KW-0206">Cytoskeleton</keyword>
<evidence type="ECO:0000256" key="10">
    <source>
        <dbReference type="ARBA" id="ARBA00023212"/>
    </source>
</evidence>
<feature type="region of interest" description="Disordered" evidence="17">
    <location>
        <begin position="262"/>
        <end position="281"/>
    </location>
</feature>
<feature type="region of interest" description="Disordered" evidence="17">
    <location>
        <begin position="78"/>
        <end position="136"/>
    </location>
</feature>
<feature type="compositionally biased region" description="Acidic residues" evidence="17">
    <location>
        <begin position="597"/>
        <end position="608"/>
    </location>
</feature>
<evidence type="ECO:0000256" key="12">
    <source>
        <dbReference type="ARBA" id="ARBA00067399"/>
    </source>
</evidence>
<dbReference type="Gene3D" id="2.30.42.10">
    <property type="match status" value="1"/>
</dbReference>
<evidence type="ECO:0000313" key="21">
    <source>
        <dbReference type="Proteomes" id="UP000242188"/>
    </source>
</evidence>
<keyword evidence="3" id="KW-0963">Cytoplasm</keyword>
<dbReference type="Gene3D" id="1.10.150.50">
    <property type="entry name" value="Transcription Factor, Ets-1"/>
    <property type="match status" value="1"/>
</dbReference>
<keyword evidence="5" id="KW-0221">Differentiation</keyword>
<evidence type="ECO:0000256" key="9">
    <source>
        <dbReference type="ARBA" id="ARBA00023203"/>
    </source>
</evidence>
<keyword evidence="21" id="KW-1185">Reference proteome</keyword>
<feature type="compositionally biased region" description="Pro residues" evidence="17">
    <location>
        <begin position="543"/>
        <end position="562"/>
    </location>
</feature>
<dbReference type="CDD" id="cd06790">
    <property type="entry name" value="PDZ_neurabin-like"/>
    <property type="match status" value="1"/>
</dbReference>
<evidence type="ECO:0000256" key="17">
    <source>
        <dbReference type="SAM" id="MobiDB-lite"/>
    </source>
</evidence>
<evidence type="ECO:0000256" key="7">
    <source>
        <dbReference type="ARBA" id="ARBA00023018"/>
    </source>
</evidence>
<evidence type="ECO:0000313" key="20">
    <source>
        <dbReference type="EMBL" id="OWF45495.1"/>
    </source>
</evidence>
<dbReference type="InterPro" id="IPR043446">
    <property type="entry name" value="Neurabin-like"/>
</dbReference>
<evidence type="ECO:0000256" key="16">
    <source>
        <dbReference type="SAM" id="Coils"/>
    </source>
</evidence>
<keyword evidence="4" id="KW-0597">Phosphoprotein</keyword>
<dbReference type="OrthoDB" id="62701at2759"/>
<dbReference type="GO" id="GO:0031175">
    <property type="term" value="P:neuron projection development"/>
    <property type="evidence" value="ECO:0007669"/>
    <property type="project" value="TreeGrafter"/>
</dbReference>
<feature type="region of interest" description="Disordered" evidence="17">
    <location>
        <begin position="1387"/>
        <end position="1550"/>
    </location>
</feature>
<dbReference type="InterPro" id="IPR001660">
    <property type="entry name" value="SAM"/>
</dbReference>
<feature type="coiled-coil region" evidence="16">
    <location>
        <begin position="1134"/>
        <end position="1284"/>
    </location>
</feature>
<feature type="domain" description="SAM" evidence="18">
    <location>
        <begin position="1699"/>
        <end position="1762"/>
    </location>
</feature>
<evidence type="ECO:0000256" key="3">
    <source>
        <dbReference type="ARBA" id="ARBA00022490"/>
    </source>
</evidence>
<keyword evidence="9" id="KW-0009">Actin-binding</keyword>
<dbReference type="Pfam" id="PF00595">
    <property type="entry name" value="PDZ"/>
    <property type="match status" value="1"/>
</dbReference>
<keyword evidence="2" id="KW-0217">Developmental protein</keyword>
<dbReference type="GO" id="GO:0005737">
    <property type="term" value="C:cytoplasm"/>
    <property type="evidence" value="ECO:0007669"/>
    <property type="project" value="TreeGrafter"/>
</dbReference>
<evidence type="ECO:0000256" key="4">
    <source>
        <dbReference type="ARBA" id="ARBA00022553"/>
    </source>
</evidence>
<evidence type="ECO:0000256" key="5">
    <source>
        <dbReference type="ARBA" id="ARBA00022782"/>
    </source>
</evidence>
<dbReference type="PROSITE" id="PS50105">
    <property type="entry name" value="SAM_DOMAIN"/>
    <property type="match status" value="1"/>
</dbReference>
<feature type="compositionally biased region" description="Low complexity" evidence="17">
    <location>
        <begin position="176"/>
        <end position="195"/>
    </location>
</feature>
<comment type="subcellular location">
    <subcellularLocation>
        <location evidence="1">Cytoplasm</location>
        <location evidence="1">Cytoskeleton</location>
    </subcellularLocation>
    <subcellularLocation>
        <location evidence="11">Synapse</location>
    </subcellularLocation>
</comment>
<feature type="region of interest" description="Disordered" evidence="17">
    <location>
        <begin position="1311"/>
        <end position="1360"/>
    </location>
</feature>
<feature type="region of interest" description="Disordered" evidence="17">
    <location>
        <begin position="989"/>
        <end position="1122"/>
    </location>
</feature>
<evidence type="ECO:0000256" key="14">
    <source>
        <dbReference type="ARBA" id="ARBA00077125"/>
    </source>
</evidence>
<dbReference type="InterPro" id="IPR036034">
    <property type="entry name" value="PDZ_sf"/>
</dbReference>
<dbReference type="SUPFAM" id="SSF47769">
    <property type="entry name" value="SAM/Pointed domain"/>
    <property type="match status" value="1"/>
</dbReference>
<dbReference type="SUPFAM" id="SSF50156">
    <property type="entry name" value="PDZ domain-like"/>
    <property type="match status" value="1"/>
</dbReference>
<evidence type="ECO:0000256" key="8">
    <source>
        <dbReference type="ARBA" id="ARBA00023054"/>
    </source>
</evidence>
<dbReference type="Pfam" id="PF17817">
    <property type="entry name" value="PDZ_5"/>
    <property type="match status" value="1"/>
</dbReference>
<feature type="compositionally biased region" description="Basic and acidic residues" evidence="17">
    <location>
        <begin position="1427"/>
        <end position="1449"/>
    </location>
</feature>
<feature type="coiled-coil region" evidence="16">
    <location>
        <begin position="1749"/>
        <end position="1789"/>
    </location>
</feature>
<feature type="compositionally biased region" description="Basic and acidic residues" evidence="17">
    <location>
        <begin position="990"/>
        <end position="1038"/>
    </location>
</feature>
<dbReference type="GO" id="GO:0030425">
    <property type="term" value="C:dendrite"/>
    <property type="evidence" value="ECO:0007669"/>
    <property type="project" value="TreeGrafter"/>
</dbReference>
<feature type="compositionally biased region" description="Pro residues" evidence="17">
    <location>
        <begin position="615"/>
        <end position="631"/>
    </location>
</feature>
<feature type="region of interest" description="Disordered" evidence="17">
    <location>
        <begin position="717"/>
        <end position="793"/>
    </location>
</feature>
<dbReference type="GO" id="GO:0015629">
    <property type="term" value="C:actin cytoskeleton"/>
    <property type="evidence" value="ECO:0007669"/>
    <property type="project" value="TreeGrafter"/>
</dbReference>
<dbReference type="Proteomes" id="UP000242188">
    <property type="component" value="Unassembled WGS sequence"/>
</dbReference>
<dbReference type="GO" id="GO:0051015">
    <property type="term" value="F:actin filament binding"/>
    <property type="evidence" value="ECO:0007669"/>
    <property type="project" value="TreeGrafter"/>
</dbReference>
<sequence>MARNQDSRYDVLRASRRRSGSVVDEVENLPPSVKDEMETQESVKSAPIVNENVFNNGDGIGRSHVKFRSNVSKIKEMFQTGDDVKAGETKSNPTRHPPPVPEKSPEIKKKKTFDLSSIRAGKALSPPRSSDPKKLLDATNHVDRFNYTRALFARLDQQARANTLEPDRYLARKTSPRTTSPSPILSPTLSSPSSPEGRVRSPSEDVLINSHSEPLETVGKRRSSSEPADRDDSVPTSHGFGRRSRADQRPNNLAFQQDVIRTEKSAPKPSLPLHSNAPGGLLWKRRQHSDASNDEHKYGVSRYRKEEKPMQTESSDTDKNHSRNYDLSVQSGYSGRTRQSRDDTRSRSGSHDNSDSLASNDKPSSDSDSRSGGVVLRRKRKDDSSSAVADGKRVSREEIQAALLKADKYWKHDNKSDFQAKRRSWEVREQKSDVADSFFDWKKHKHQGLPQKSRSMDALDDSEPSSSKKQNFVESISDDDDDPRVQNGEVSGEGKQTKASVRVNIPQLDLTSRVRSDSESSDSKSDVQESGQPRTRKVSSNKPKPPIPTKPAIVPKPTPVPRKPQSFLKSSTTLEDDDDLPPSSTPPPIPDSSPPDEILESITDDTSLDVELSERPPPPPYPVPETPPPPYSRALGQVIKSSPPNLSSEELPSPPSPPPPPPHVPNTEVEEEVIEVKVTSTEQSAPLPEDPPLYENVGGVSIYENVVGPGTVSMRQGRVQQGRELVPPSPDEPPPSPVVRMVKQMTEDESDHFQTKRSRGGVYVETKDQTSDSQYEGEDIIPPREAGDGHEEPDSILIGEEYSTDEIVDYIEIPGLSSGNASESDDGYDDVDYHKPSKIRFSKGPIMVFPTFSTEEYDRRNEDVDPVAASAEYELEKRVEKMDVFPVDLVKGPEGLGLSIIGMGVGADAGLEKLGIFIKTLTEGGAAQRDNRIHVNDQIIEVDGKSLVGVTQAYAASVLRNTSGTVKFMIGREKDPSKSEVARLIQQSLEQDRRREEMRKRDQERLQHLQDEVKPRDEVAEHQHQRRLSESEKDILLDDDKDVDESEGMDEEEDEEEEEDDSDESEGGYAMETEETAAGEATPMSLPSGLDSTENSISSPEEGTNPNIEVFDLQESSSESISPDMESQALFVKLKEAQYKKAVSEAELAKLKGKLIHLESIENQKKDYEKKCESMAKQLRDQEKNLEKSRKEMNQYQDLLEGSQGQYIALEKRMKGDFTALEKKYHKAKKLIKEYQSREKDFIQERESLLQQQAEKDQQYNALVKSLKDRVFRLEGELAEVQAAAGLPIVIPKESTTPQKTVELDVLLKTKTPPTQSAPQEQTSKALKHQMSDSVSSISSGSDGSPVDTVGSPEPEVLESELDRDLDRNGHAEHDLTLTGVIPETSLLDTTANKNKGQVGMTGGNASRRLPTKRNKSQESLSEAADGEVKAENESRLEAWMKHDSDGTVKKSASKKKKPQDVLLPPTVPPPLPPCPATVDVTDTDTQSQHSQSNQSEESSSTVSQTSYDPSNPNFKNLESEIPETVSIDTSVSASSTSGTSSGSGTKSSSKGIGLPKFLTFGKSGSRDISGGGVVLLSKTPLDGAKSSNKNSGGITLLSKQSLGDDVSLGSRDGDGVILVSKRPLDAAYSTDSISMDGASTVSDTSSSFMVQDYEDEDWKQKSAHTFNISGTPTTEETPTGPGSRRTMNQFQSGGISEWTSESVCHWLMALEMDKYIPMFKDKNVSGTQLLQFDGAKLKALGVTSSKDRDLLKKKIKEIKMALDKEKKLQDKERKAKEKEQKKLQKKNYKMFCVGELLNAYKKQVVSDHRMDLLMLVLEGEKGSPHQRGYLCWCWKGRKDPHTNGATYVGAGGGRKVPHTNGATLTNDMFACRLQCGLHDKKNNSISPPVMTVVSICTATLSFEGRDMWNSEL</sequence>
<feature type="domain" description="PDZ" evidence="19">
    <location>
        <begin position="886"/>
        <end position="974"/>
    </location>
</feature>
<dbReference type="Pfam" id="PF07647">
    <property type="entry name" value="SAM_2"/>
    <property type="match status" value="1"/>
</dbReference>
<dbReference type="SMART" id="SM00228">
    <property type="entry name" value="PDZ"/>
    <property type="match status" value="1"/>
</dbReference>
<protein>
    <recommendedName>
        <fullName evidence="12">Neurabin-1</fullName>
    </recommendedName>
    <alternativeName>
        <fullName evidence="14">Neurabin-I</fullName>
    </alternativeName>
    <alternativeName>
        <fullName evidence="13">Neural tissue-specific F-actin-binding protein I</fullName>
    </alternativeName>
    <alternativeName>
        <fullName evidence="15">Protein phosphatase 1 regulatory subunit 9A</fullName>
    </alternativeName>
</protein>
<keyword evidence="8 16" id="KW-0175">Coiled coil</keyword>
<evidence type="ECO:0000256" key="13">
    <source>
        <dbReference type="ARBA" id="ARBA00076637"/>
    </source>
</evidence>
<keyword evidence="6" id="KW-0524">Neurogenesis</keyword>
<dbReference type="FunFam" id="1.10.150.50:FF:000008">
    <property type="entry name" value="Neurabin-1 isoform 1-like protein"/>
    <property type="match status" value="1"/>
</dbReference>
<feature type="compositionally biased region" description="Pro residues" evidence="17">
    <location>
        <begin position="583"/>
        <end position="593"/>
    </location>
</feature>
<feature type="region of interest" description="Disordered" evidence="17">
    <location>
        <begin position="286"/>
        <end position="694"/>
    </location>
</feature>
<dbReference type="GO" id="GO:0014069">
    <property type="term" value="C:postsynaptic density"/>
    <property type="evidence" value="ECO:0007669"/>
    <property type="project" value="TreeGrafter"/>
</dbReference>
<feature type="compositionally biased region" description="Basic and acidic residues" evidence="17">
    <location>
        <begin position="339"/>
        <end position="354"/>
    </location>
</feature>
<accession>A0A210Q9V7</accession>
<feature type="compositionally biased region" description="Basic and acidic residues" evidence="17">
    <location>
        <begin position="781"/>
        <end position="793"/>
    </location>
</feature>
<reference evidence="20 21" key="1">
    <citation type="journal article" date="2017" name="Nat. Ecol. Evol.">
        <title>Scallop genome provides insights into evolution of bilaterian karyotype and development.</title>
        <authorList>
            <person name="Wang S."/>
            <person name="Zhang J."/>
            <person name="Jiao W."/>
            <person name="Li J."/>
            <person name="Xun X."/>
            <person name="Sun Y."/>
            <person name="Guo X."/>
            <person name="Huan P."/>
            <person name="Dong B."/>
            <person name="Zhang L."/>
            <person name="Hu X."/>
            <person name="Sun X."/>
            <person name="Wang J."/>
            <person name="Zhao C."/>
            <person name="Wang Y."/>
            <person name="Wang D."/>
            <person name="Huang X."/>
            <person name="Wang R."/>
            <person name="Lv J."/>
            <person name="Li Y."/>
            <person name="Zhang Z."/>
            <person name="Liu B."/>
            <person name="Lu W."/>
            <person name="Hui Y."/>
            <person name="Liang J."/>
            <person name="Zhou Z."/>
            <person name="Hou R."/>
            <person name="Li X."/>
            <person name="Liu Y."/>
            <person name="Li H."/>
            <person name="Ning X."/>
            <person name="Lin Y."/>
            <person name="Zhao L."/>
            <person name="Xing Q."/>
            <person name="Dou J."/>
            <person name="Li Y."/>
            <person name="Mao J."/>
            <person name="Guo H."/>
            <person name="Dou H."/>
            <person name="Li T."/>
            <person name="Mu C."/>
            <person name="Jiang W."/>
            <person name="Fu Q."/>
            <person name="Fu X."/>
            <person name="Miao Y."/>
            <person name="Liu J."/>
            <person name="Yu Q."/>
            <person name="Li R."/>
            <person name="Liao H."/>
            <person name="Li X."/>
            <person name="Kong Y."/>
            <person name="Jiang Z."/>
            <person name="Chourrout D."/>
            <person name="Li R."/>
            <person name="Bao Z."/>
        </authorList>
    </citation>
    <scope>NUCLEOTIDE SEQUENCE [LARGE SCALE GENOMIC DNA]</scope>
    <source>
        <strain evidence="20 21">PY_sf001</strain>
    </source>
</reference>
<feature type="compositionally biased region" description="Basic and acidic residues" evidence="17">
    <location>
        <begin position="390"/>
        <end position="434"/>
    </location>
</feature>